<dbReference type="InterPro" id="IPR004953">
    <property type="entry name" value="EB1_C"/>
</dbReference>
<keyword evidence="3 5" id="KW-0493">Microtubule</keyword>
<dbReference type="PANTHER" id="PTHR10623">
    <property type="entry name" value="MICROTUBULE-ASSOCIATED PROTEIN RP/EB FAMILY MEMBER"/>
    <property type="match status" value="1"/>
</dbReference>
<dbReference type="GO" id="GO:0008017">
    <property type="term" value="F:microtubule binding"/>
    <property type="evidence" value="ECO:0007669"/>
    <property type="project" value="InterPro"/>
</dbReference>
<evidence type="ECO:0000259" key="6">
    <source>
        <dbReference type="PROSITE" id="PS51230"/>
    </source>
</evidence>
<feature type="domain" description="EB1 C-terminal" evidence="6">
    <location>
        <begin position="8"/>
        <end position="84"/>
    </location>
</feature>
<sequence>MVVGRDGHPELTLEEHERIREEVIDLKITVDGLETERDFYFQKLRDIEIMCQAWEENPDGNMTVNKFVEEVQNILYAKDDEIGGGPDAEGCSRCALFTDSLPLHTKVVTACRVEDPGRTFLVSKYCPSGKEEWSADELGLSEQSPPPPPPGNLVQSAGFVVGLDEFDGGVTRGSVGVLDQSMLEMRLAGDFYNVQENVPRGVQLEDPGMFHTPFPGEEASFRLDRMPFDFDHKSGSVVQKVQDFPELSFPAHVTPAQEPPGGCLNTCVELRNVHAREAFTCAFNFFKTKASASFSKGNGGKVREQKLAMKATVFHTSCSGVLVSCLLKARLFSAAEDPSKLLFEEKQETHLFVYSKLHQEFKDNLEKAVSEWLAAKGLTEWHLEAILEYAKETSDVETSGIVAAMLRLLEYHTWIEYIFGLKESPEIQELLSEQWSQPGWERIGDTAVDWTVRRWEAWTDEEWHAWWASRQQWSDDEWEEWWQGQSHWRDDWWDGKSDQWADKTWTSGGYGGEAGAGYGIPTAPAAPVDG</sequence>
<dbReference type="Proteomes" id="UP000186817">
    <property type="component" value="Unassembled WGS sequence"/>
</dbReference>
<comment type="subcellular location">
    <subcellularLocation>
        <location evidence="1">Cytoplasm</location>
        <location evidence="1">Cytoskeleton</location>
    </subcellularLocation>
</comment>
<reference evidence="7 8" key="1">
    <citation type="submission" date="2016-02" db="EMBL/GenBank/DDBJ databases">
        <title>Genome analysis of coral dinoflagellate symbionts highlights evolutionary adaptations to a symbiotic lifestyle.</title>
        <authorList>
            <person name="Aranda M."/>
            <person name="Li Y."/>
            <person name="Liew Y.J."/>
            <person name="Baumgarten S."/>
            <person name="Simakov O."/>
            <person name="Wilson M."/>
            <person name="Piel J."/>
            <person name="Ashoor H."/>
            <person name="Bougouffa S."/>
            <person name="Bajic V.B."/>
            <person name="Ryu T."/>
            <person name="Ravasi T."/>
            <person name="Bayer T."/>
            <person name="Micklem G."/>
            <person name="Kim H."/>
            <person name="Bhak J."/>
            <person name="Lajeunesse T.C."/>
            <person name="Voolstra C.R."/>
        </authorList>
    </citation>
    <scope>NUCLEOTIDE SEQUENCE [LARGE SCALE GENOMIC DNA]</scope>
    <source>
        <strain evidence="7 8">CCMP2467</strain>
    </source>
</reference>
<dbReference type="InterPro" id="IPR027328">
    <property type="entry name" value="MAPRE"/>
</dbReference>
<gene>
    <name evidence="7" type="primary">EB1C</name>
    <name evidence="7" type="ORF">AK812_SmicGene21819</name>
</gene>
<evidence type="ECO:0000313" key="7">
    <source>
        <dbReference type="EMBL" id="OLP96014.1"/>
    </source>
</evidence>
<evidence type="ECO:0000256" key="2">
    <source>
        <dbReference type="ARBA" id="ARBA00022490"/>
    </source>
</evidence>
<keyword evidence="8" id="KW-1185">Reference proteome</keyword>
<organism evidence="7 8">
    <name type="scientific">Symbiodinium microadriaticum</name>
    <name type="common">Dinoflagellate</name>
    <name type="synonym">Zooxanthella microadriatica</name>
    <dbReference type="NCBI Taxonomy" id="2951"/>
    <lineage>
        <taxon>Eukaryota</taxon>
        <taxon>Sar</taxon>
        <taxon>Alveolata</taxon>
        <taxon>Dinophyceae</taxon>
        <taxon>Suessiales</taxon>
        <taxon>Symbiodiniaceae</taxon>
        <taxon>Symbiodinium</taxon>
    </lineage>
</organism>
<accession>A0A1Q9DLF5</accession>
<evidence type="ECO:0000256" key="3">
    <source>
        <dbReference type="ARBA" id="ARBA00022701"/>
    </source>
</evidence>
<evidence type="ECO:0000256" key="4">
    <source>
        <dbReference type="ARBA" id="ARBA00023212"/>
    </source>
</evidence>
<dbReference type="SUPFAM" id="SSF140612">
    <property type="entry name" value="EB1 dimerisation domain-like"/>
    <property type="match status" value="1"/>
</dbReference>
<keyword evidence="2" id="KW-0963">Cytoplasm</keyword>
<dbReference type="Gene3D" id="1.20.5.1430">
    <property type="match status" value="1"/>
</dbReference>
<dbReference type="InterPro" id="IPR036133">
    <property type="entry name" value="EB1_C_sf"/>
</dbReference>
<dbReference type="Pfam" id="PF03271">
    <property type="entry name" value="EB1"/>
    <property type="match status" value="1"/>
</dbReference>
<dbReference type="PROSITE" id="PS51230">
    <property type="entry name" value="EB1_C"/>
    <property type="match status" value="1"/>
</dbReference>
<dbReference type="OrthoDB" id="414109at2759"/>
<protein>
    <submittedName>
        <fullName evidence="7">Microtubule-associated protein RP/EB family member 1C</fullName>
    </submittedName>
</protein>
<evidence type="ECO:0000256" key="1">
    <source>
        <dbReference type="ARBA" id="ARBA00004245"/>
    </source>
</evidence>
<evidence type="ECO:0000313" key="8">
    <source>
        <dbReference type="Proteomes" id="UP000186817"/>
    </source>
</evidence>
<evidence type="ECO:0000256" key="5">
    <source>
        <dbReference type="PROSITE-ProRule" id="PRU00576"/>
    </source>
</evidence>
<proteinExistence type="predicted"/>
<keyword evidence="4" id="KW-0206">Cytoskeleton</keyword>
<comment type="caution">
    <text evidence="7">The sequence shown here is derived from an EMBL/GenBank/DDBJ whole genome shotgun (WGS) entry which is preliminary data.</text>
</comment>
<name>A0A1Q9DLF5_SYMMI</name>
<dbReference type="EMBL" id="LSRX01000483">
    <property type="protein sequence ID" value="OLP96014.1"/>
    <property type="molecule type" value="Genomic_DNA"/>
</dbReference>
<dbReference type="GO" id="GO:0005874">
    <property type="term" value="C:microtubule"/>
    <property type="evidence" value="ECO:0007669"/>
    <property type="project" value="UniProtKB-KW"/>
</dbReference>
<dbReference type="AlphaFoldDB" id="A0A1Q9DLF5"/>